<evidence type="ECO:0000313" key="2">
    <source>
        <dbReference type="EMBL" id="HIU45683.1"/>
    </source>
</evidence>
<reference evidence="2" key="2">
    <citation type="journal article" date="2021" name="PeerJ">
        <title>Extensive microbial diversity within the chicken gut microbiome revealed by metagenomics and culture.</title>
        <authorList>
            <person name="Gilroy R."/>
            <person name="Ravi A."/>
            <person name="Getino M."/>
            <person name="Pursley I."/>
            <person name="Horton D.L."/>
            <person name="Alikhan N.F."/>
            <person name="Baker D."/>
            <person name="Gharbi K."/>
            <person name="Hall N."/>
            <person name="Watson M."/>
            <person name="Adriaenssens E.M."/>
            <person name="Foster-Nyarko E."/>
            <person name="Jarju S."/>
            <person name="Secka A."/>
            <person name="Antonio M."/>
            <person name="Oren A."/>
            <person name="Chaudhuri R.R."/>
            <person name="La Ragione R."/>
            <person name="Hildebrand F."/>
            <person name="Pallen M.J."/>
        </authorList>
    </citation>
    <scope>NUCLEOTIDE SEQUENCE</scope>
    <source>
        <strain evidence="2">ChiSxjej2B14-8506</strain>
    </source>
</reference>
<dbReference type="CDD" id="cd04301">
    <property type="entry name" value="NAT_SF"/>
    <property type="match status" value="1"/>
</dbReference>
<sequence>MSDITIVCDRSLPEAALLELYGAAGWQAYLAPGLLREAYSRSLYALGAFDGGRLVGAVRAVGDGCTIILIQDLLVLPEYRRRGIGRLLLNRTLNDFPNVRQRLLLADDTPALNDFYSHAGFVPVAELGCKAYWCTSR</sequence>
<evidence type="ECO:0000313" key="3">
    <source>
        <dbReference type="Proteomes" id="UP000824123"/>
    </source>
</evidence>
<accession>A0A9D1S424</accession>
<dbReference type="PANTHER" id="PTHR43233">
    <property type="entry name" value="FAMILY N-ACETYLTRANSFERASE, PUTATIVE (AFU_ORTHOLOGUE AFUA_6G03350)-RELATED"/>
    <property type="match status" value="1"/>
</dbReference>
<dbReference type="AlphaFoldDB" id="A0A9D1S424"/>
<dbReference type="InterPro" id="IPR016181">
    <property type="entry name" value="Acyl_CoA_acyltransferase"/>
</dbReference>
<dbReference type="InterPro" id="IPR000182">
    <property type="entry name" value="GNAT_dom"/>
</dbReference>
<dbReference type="PANTHER" id="PTHR43233:SF1">
    <property type="entry name" value="FAMILY N-ACETYLTRANSFERASE, PUTATIVE (AFU_ORTHOLOGUE AFUA_6G03350)-RELATED"/>
    <property type="match status" value="1"/>
</dbReference>
<dbReference type="EMBL" id="DVNK01000005">
    <property type="protein sequence ID" value="HIU45683.1"/>
    <property type="molecule type" value="Genomic_DNA"/>
</dbReference>
<evidence type="ECO:0000259" key="1">
    <source>
        <dbReference type="PROSITE" id="PS51186"/>
    </source>
</evidence>
<dbReference type="Proteomes" id="UP000824123">
    <property type="component" value="Unassembled WGS sequence"/>
</dbReference>
<dbReference type="SUPFAM" id="SSF55729">
    <property type="entry name" value="Acyl-CoA N-acyltransferases (Nat)"/>
    <property type="match status" value="1"/>
</dbReference>
<comment type="caution">
    <text evidence="2">The sequence shown here is derived from an EMBL/GenBank/DDBJ whole genome shotgun (WGS) entry which is preliminary data.</text>
</comment>
<dbReference type="Gene3D" id="3.40.630.30">
    <property type="match status" value="1"/>
</dbReference>
<dbReference type="GO" id="GO:0016747">
    <property type="term" value="F:acyltransferase activity, transferring groups other than amino-acyl groups"/>
    <property type="evidence" value="ECO:0007669"/>
    <property type="project" value="InterPro"/>
</dbReference>
<reference evidence="2" key="1">
    <citation type="submission" date="2020-10" db="EMBL/GenBank/DDBJ databases">
        <authorList>
            <person name="Gilroy R."/>
        </authorList>
    </citation>
    <scope>NUCLEOTIDE SEQUENCE</scope>
    <source>
        <strain evidence="2">ChiSxjej2B14-8506</strain>
    </source>
</reference>
<gene>
    <name evidence="2" type="ORF">IAC59_00315</name>
</gene>
<dbReference type="PROSITE" id="PS51186">
    <property type="entry name" value="GNAT"/>
    <property type="match status" value="1"/>
</dbReference>
<name>A0A9D1S424_9FIRM</name>
<dbReference type="InterPro" id="IPR053144">
    <property type="entry name" value="Acetyltransferase_Butenolide"/>
</dbReference>
<protein>
    <submittedName>
        <fullName evidence="2">GNAT family N-acetyltransferase</fullName>
    </submittedName>
</protein>
<proteinExistence type="predicted"/>
<dbReference type="Pfam" id="PF13508">
    <property type="entry name" value="Acetyltransf_7"/>
    <property type="match status" value="1"/>
</dbReference>
<organism evidence="2 3">
    <name type="scientific">Candidatus Fimadaptatus faecigallinarum</name>
    <dbReference type="NCBI Taxonomy" id="2840814"/>
    <lineage>
        <taxon>Bacteria</taxon>
        <taxon>Bacillati</taxon>
        <taxon>Bacillota</taxon>
        <taxon>Clostridia</taxon>
        <taxon>Eubacteriales</taxon>
        <taxon>Candidatus Fimadaptatus</taxon>
    </lineage>
</organism>
<feature type="domain" description="N-acetyltransferase" evidence="1">
    <location>
        <begin position="4"/>
        <end position="137"/>
    </location>
</feature>